<keyword evidence="1" id="KW-0808">Transferase</keyword>
<reference evidence="4" key="2">
    <citation type="submission" date="2010-07" db="EMBL/GenBank/DDBJ databases">
        <authorList>
            <consortium name="The Broad Institute Genome Sequencing Platform"/>
            <consortium name="Broad Institute Genome Sequencing Center for Infectious Disease"/>
            <person name="Ma L.-J."/>
            <person name="Dead R."/>
            <person name="Young S."/>
            <person name="Zeng Q."/>
            <person name="Koehrsen M."/>
            <person name="Alvarado L."/>
            <person name="Berlin A."/>
            <person name="Chapman S.B."/>
            <person name="Chen Z."/>
            <person name="Freedman E."/>
            <person name="Gellesch M."/>
            <person name="Goldberg J."/>
            <person name="Griggs A."/>
            <person name="Gujja S."/>
            <person name="Heilman E.R."/>
            <person name="Heiman D."/>
            <person name="Hepburn T."/>
            <person name="Howarth C."/>
            <person name="Jen D."/>
            <person name="Larson L."/>
            <person name="Mehta T."/>
            <person name="Neiman D."/>
            <person name="Pearson M."/>
            <person name="Roberts A."/>
            <person name="Saif S."/>
            <person name="Shea T."/>
            <person name="Shenoy N."/>
            <person name="Sisk P."/>
            <person name="Stolte C."/>
            <person name="Sykes S."/>
            <person name="Walk T."/>
            <person name="White J."/>
            <person name="Yandava C."/>
            <person name="Haas B."/>
            <person name="Nusbaum C."/>
            <person name="Birren B."/>
        </authorList>
    </citation>
    <scope>NUCLEOTIDE SEQUENCE</scope>
    <source>
        <strain evidence="4">R3-111a-1</strain>
    </source>
</reference>
<dbReference type="InterPro" id="IPR023213">
    <property type="entry name" value="CAT-like_dom_sf"/>
</dbReference>
<evidence type="ECO:0000259" key="3">
    <source>
        <dbReference type="Pfam" id="PF22664"/>
    </source>
</evidence>
<dbReference type="EnsemblFungi" id="EJT68450">
    <property type="protein sequence ID" value="EJT68450"/>
    <property type="gene ID" value="GGTG_13975"/>
</dbReference>
<dbReference type="GO" id="GO:0016747">
    <property type="term" value="F:acyltransferase activity, transferring groups other than amino-acyl groups"/>
    <property type="evidence" value="ECO:0007669"/>
    <property type="project" value="TreeGrafter"/>
</dbReference>
<dbReference type="HOGENOM" id="CLU_026450_0_0_1"/>
<name>J3PKC3_GAET3</name>
<dbReference type="PANTHER" id="PTHR31642:SF310">
    <property type="entry name" value="FATTY ALCOHOL:CAFFEOYL-COA ACYLTRANSFERASE"/>
    <property type="match status" value="1"/>
</dbReference>
<dbReference type="eggNOG" id="ENOG502T1DZ">
    <property type="taxonomic scope" value="Eukaryota"/>
</dbReference>
<dbReference type="Gene3D" id="3.30.559.10">
    <property type="entry name" value="Chloramphenicol acetyltransferase-like domain"/>
    <property type="match status" value="2"/>
</dbReference>
<dbReference type="InterPro" id="IPR050317">
    <property type="entry name" value="Plant_Fungal_Acyltransferase"/>
</dbReference>
<dbReference type="VEuPathDB" id="FungiDB:GGTG_13975"/>
<evidence type="ECO:0000313" key="4">
    <source>
        <dbReference type="EMBL" id="EJT68450.1"/>
    </source>
</evidence>
<dbReference type="STRING" id="644352.J3PKC3"/>
<evidence type="ECO:0000313" key="5">
    <source>
        <dbReference type="EnsemblFungi" id="EJT68450"/>
    </source>
</evidence>
<evidence type="ECO:0000256" key="2">
    <source>
        <dbReference type="SAM" id="MobiDB-lite"/>
    </source>
</evidence>
<dbReference type="OrthoDB" id="3548654at2759"/>
<reference evidence="5" key="4">
    <citation type="journal article" date="2015" name="G3 (Bethesda)">
        <title>Genome sequences of three phytopathogenic species of the Magnaporthaceae family of fungi.</title>
        <authorList>
            <person name="Okagaki L.H."/>
            <person name="Nunes C.C."/>
            <person name="Sailsbery J."/>
            <person name="Clay B."/>
            <person name="Brown D."/>
            <person name="John T."/>
            <person name="Oh Y."/>
            <person name="Young N."/>
            <person name="Fitzgerald M."/>
            <person name="Haas B.J."/>
            <person name="Zeng Q."/>
            <person name="Young S."/>
            <person name="Adiconis X."/>
            <person name="Fan L."/>
            <person name="Levin J.Z."/>
            <person name="Mitchell T.K."/>
            <person name="Okubara P.A."/>
            <person name="Farman M.L."/>
            <person name="Kohn L.M."/>
            <person name="Birren B."/>
            <person name="Ma L.-J."/>
            <person name="Dean R.A."/>
        </authorList>
    </citation>
    <scope>NUCLEOTIDE SEQUENCE</scope>
    <source>
        <strain evidence="5">R3-111a-1</strain>
    </source>
</reference>
<dbReference type="AlphaFoldDB" id="J3PKC3"/>
<gene>
    <name evidence="5" type="primary">20354433</name>
    <name evidence="4" type="ORF">GGTG_13975</name>
</gene>
<keyword evidence="6" id="KW-1185">Reference proteome</keyword>
<proteinExistence type="predicted"/>
<feature type="domain" description="Trichothecene 3-O-acetyltransferase-like N-terminal" evidence="3">
    <location>
        <begin position="33"/>
        <end position="182"/>
    </location>
</feature>
<feature type="compositionally biased region" description="Low complexity" evidence="2">
    <location>
        <begin position="130"/>
        <end position="145"/>
    </location>
</feature>
<dbReference type="GO" id="GO:0044550">
    <property type="term" value="P:secondary metabolite biosynthetic process"/>
    <property type="evidence" value="ECO:0007669"/>
    <property type="project" value="TreeGrafter"/>
</dbReference>
<feature type="region of interest" description="Disordered" evidence="2">
    <location>
        <begin position="118"/>
        <end position="146"/>
    </location>
</feature>
<dbReference type="PANTHER" id="PTHR31642">
    <property type="entry name" value="TRICHOTHECENE 3-O-ACETYLTRANSFERASE"/>
    <property type="match status" value="1"/>
</dbReference>
<dbReference type="GeneID" id="20354433"/>
<dbReference type="EMBL" id="GL385486">
    <property type="protein sequence ID" value="EJT68450.1"/>
    <property type="molecule type" value="Genomic_DNA"/>
</dbReference>
<reference evidence="5" key="5">
    <citation type="submission" date="2018-04" db="UniProtKB">
        <authorList>
            <consortium name="EnsemblFungi"/>
        </authorList>
    </citation>
    <scope>IDENTIFICATION</scope>
    <source>
        <strain evidence="5">R3-111a-1</strain>
    </source>
</reference>
<evidence type="ECO:0000256" key="1">
    <source>
        <dbReference type="ARBA" id="ARBA00022679"/>
    </source>
</evidence>
<dbReference type="InterPro" id="IPR054710">
    <property type="entry name" value="Tri101-like_N"/>
</dbReference>
<dbReference type="RefSeq" id="XP_009230164.1">
    <property type="nucleotide sequence ID" value="XM_009231900.1"/>
</dbReference>
<dbReference type="Pfam" id="PF22664">
    <property type="entry name" value="TRI-like_N"/>
    <property type="match status" value="1"/>
</dbReference>
<organism evidence="4">
    <name type="scientific">Gaeumannomyces tritici (strain R3-111a-1)</name>
    <name type="common">Wheat and barley take-all root rot fungus</name>
    <name type="synonym">Gaeumannomyces graminis var. tritici</name>
    <dbReference type="NCBI Taxonomy" id="644352"/>
    <lineage>
        <taxon>Eukaryota</taxon>
        <taxon>Fungi</taxon>
        <taxon>Dikarya</taxon>
        <taxon>Ascomycota</taxon>
        <taxon>Pezizomycotina</taxon>
        <taxon>Sordariomycetes</taxon>
        <taxon>Sordariomycetidae</taxon>
        <taxon>Magnaporthales</taxon>
        <taxon>Magnaporthaceae</taxon>
        <taxon>Gaeumannomyces</taxon>
    </lineage>
</organism>
<sequence>MGAAHTSTTGSDATTPLDFWSQTAPRDWVAYGMCFPHHGDRKEREKAMGALSSALNKLAKDRPRYAGRLRLSRYSDQPGVLLWTPSTGIDAKFKDVSGEIDETYDQLRAKGFPASFFPQPRADATQSDKNPPAGANGVAAAPAAVSTPETKHEVPVVAIRGFFIKGGLILQICLHHAFGDGYCMRDFLEDFAAETRGEVLKRNSDRRKLHLPLDFLHDRYTSLGIPIPRGAPREATAALLASRCPEYTFDPQWLTGPTQPYRVPPPSQERTGCVIASIGKVKLDALRRSLRSCQGQEPSEYVALSTLLWAYVTLHRSEMETCREKMATLSNPVNWKRNLSHGPLIGVLDDYFGNATAKCLTIVERSLLMDAARLSSAARNVSDAGLEGDVRLDELRGIAATIRKNINAVDEAFVALRTGLYRALPDPRNLGLVDDPYSAAYMQFNTWKPFGADAKFKIPGVPDDPRGPGGACAESIRKVMMGKQFDFRNVLIMPARRFSDDTEILISLPARSLSALLKDKGFTRWFSIR</sequence>
<protein>
    <recommendedName>
        <fullName evidence="3">Trichothecene 3-O-acetyltransferase-like N-terminal domain-containing protein</fullName>
    </recommendedName>
</protein>
<reference evidence="6" key="1">
    <citation type="submission" date="2010-07" db="EMBL/GenBank/DDBJ databases">
        <title>The genome sequence of Gaeumannomyces graminis var. tritici strain R3-111a-1.</title>
        <authorList>
            <consortium name="The Broad Institute Genome Sequencing Platform"/>
            <person name="Ma L.-J."/>
            <person name="Dead R."/>
            <person name="Young S."/>
            <person name="Zeng Q."/>
            <person name="Koehrsen M."/>
            <person name="Alvarado L."/>
            <person name="Berlin A."/>
            <person name="Chapman S.B."/>
            <person name="Chen Z."/>
            <person name="Freedman E."/>
            <person name="Gellesch M."/>
            <person name="Goldberg J."/>
            <person name="Griggs A."/>
            <person name="Gujja S."/>
            <person name="Heilman E.R."/>
            <person name="Heiman D."/>
            <person name="Hepburn T."/>
            <person name="Howarth C."/>
            <person name="Jen D."/>
            <person name="Larson L."/>
            <person name="Mehta T."/>
            <person name="Neiman D."/>
            <person name="Pearson M."/>
            <person name="Roberts A."/>
            <person name="Saif S."/>
            <person name="Shea T."/>
            <person name="Shenoy N."/>
            <person name="Sisk P."/>
            <person name="Stolte C."/>
            <person name="Sykes S."/>
            <person name="Walk T."/>
            <person name="White J."/>
            <person name="Yandava C."/>
            <person name="Haas B."/>
            <person name="Nusbaum C."/>
            <person name="Birren B."/>
        </authorList>
    </citation>
    <scope>NUCLEOTIDE SEQUENCE [LARGE SCALE GENOMIC DNA]</scope>
    <source>
        <strain evidence="6">R3-111a-1</strain>
    </source>
</reference>
<dbReference type="Proteomes" id="UP000006039">
    <property type="component" value="Unassembled WGS sequence"/>
</dbReference>
<reference evidence="4" key="3">
    <citation type="submission" date="2010-09" db="EMBL/GenBank/DDBJ databases">
        <title>Annotation of Gaeumannomyces graminis var. tritici R3-111a-1.</title>
        <authorList>
            <consortium name="The Broad Institute Genome Sequencing Platform"/>
            <person name="Ma L.-J."/>
            <person name="Dead R."/>
            <person name="Young S.K."/>
            <person name="Zeng Q."/>
            <person name="Gargeya S."/>
            <person name="Fitzgerald M."/>
            <person name="Haas B."/>
            <person name="Abouelleil A."/>
            <person name="Alvarado L."/>
            <person name="Arachchi H.M."/>
            <person name="Berlin A."/>
            <person name="Brown A."/>
            <person name="Chapman S.B."/>
            <person name="Chen Z."/>
            <person name="Dunbar C."/>
            <person name="Freedman E."/>
            <person name="Gearin G."/>
            <person name="Gellesch M."/>
            <person name="Goldberg J."/>
            <person name="Griggs A."/>
            <person name="Gujja S."/>
            <person name="Heiman D."/>
            <person name="Howarth C."/>
            <person name="Larson L."/>
            <person name="Lui A."/>
            <person name="MacDonald P.J.P."/>
            <person name="Mehta T."/>
            <person name="Montmayeur A."/>
            <person name="Murphy C."/>
            <person name="Neiman D."/>
            <person name="Pearson M."/>
            <person name="Priest M."/>
            <person name="Roberts A."/>
            <person name="Saif S."/>
            <person name="Shea T."/>
            <person name="Shenoy N."/>
            <person name="Sisk P."/>
            <person name="Stolte C."/>
            <person name="Sykes S."/>
            <person name="Yandava C."/>
            <person name="Wortman J."/>
            <person name="Nusbaum C."/>
            <person name="Birren B."/>
        </authorList>
    </citation>
    <scope>NUCLEOTIDE SEQUENCE</scope>
    <source>
        <strain evidence="4">R3-111a-1</strain>
    </source>
</reference>
<evidence type="ECO:0000313" key="6">
    <source>
        <dbReference type="Proteomes" id="UP000006039"/>
    </source>
</evidence>
<accession>J3PKC3</accession>